<evidence type="ECO:0000256" key="1">
    <source>
        <dbReference type="SAM" id="MobiDB-lite"/>
    </source>
</evidence>
<feature type="compositionally biased region" description="Polar residues" evidence="1">
    <location>
        <begin position="210"/>
        <end position="220"/>
    </location>
</feature>
<dbReference type="EMBL" id="GL379847">
    <property type="protein sequence ID" value="EGT54756.1"/>
    <property type="molecule type" value="Genomic_DNA"/>
</dbReference>
<accession>G0N7H6</accession>
<sequence>MARALDRFQLAEEAVAFMLSRNVKAIVPDFSEVRVEKTTRLRVHLVFWTEDLVQDHPDGTGTDPQTLGKLGQLASRCAWQLQEKDRLGEGKLVENHFSYTHHRAPLPKEAIHIVGKANATSMGTHQLSFSIHTYINRRRVPIGSGHSSLAIVPSDPQSAPPHHPADDTSESSSEGSDDEYSDSPLDSFESTPPSSPQPPSQRSGAEEATTPVTVDSTSSLVAPPSNPPLVLESVSRSIVSMDSSPSVVAPPLLSAVPRRSILRQCLSDEERSRKRRRSVSWGRVHDENMKFMLINVVAARPQDSRTLQEKLTAIGVAPKDIKFVGLPIKRLHSHVFYFSVSTDMEKSKMENEIEKRKWGKLFDVNTLCSETSPPFFWRAYSIESILKACLLAAGEPSFGDDFAEQLDNKELLREMAKKQYLMRKVVAALNAKGARMLDQHIKSSAAV</sequence>
<dbReference type="AlphaFoldDB" id="G0N7H6"/>
<gene>
    <name evidence="2" type="ORF">CAEBREN_23007</name>
</gene>
<dbReference type="Proteomes" id="UP000008068">
    <property type="component" value="Unassembled WGS sequence"/>
</dbReference>
<protein>
    <submittedName>
        <fullName evidence="2">Uncharacterized protein</fullName>
    </submittedName>
</protein>
<organism evidence="3">
    <name type="scientific">Caenorhabditis brenneri</name>
    <name type="common">Nematode worm</name>
    <dbReference type="NCBI Taxonomy" id="135651"/>
    <lineage>
        <taxon>Eukaryota</taxon>
        <taxon>Metazoa</taxon>
        <taxon>Ecdysozoa</taxon>
        <taxon>Nematoda</taxon>
        <taxon>Chromadorea</taxon>
        <taxon>Rhabditida</taxon>
        <taxon>Rhabditina</taxon>
        <taxon>Rhabditomorpha</taxon>
        <taxon>Rhabditoidea</taxon>
        <taxon>Rhabditidae</taxon>
        <taxon>Peloderinae</taxon>
        <taxon>Caenorhabditis</taxon>
    </lineage>
</organism>
<feature type="region of interest" description="Disordered" evidence="1">
    <location>
        <begin position="145"/>
        <end position="227"/>
    </location>
</feature>
<proteinExistence type="predicted"/>
<evidence type="ECO:0000313" key="3">
    <source>
        <dbReference type="Proteomes" id="UP000008068"/>
    </source>
</evidence>
<dbReference type="HOGENOM" id="CLU_038000_0_0_1"/>
<dbReference type="InParanoid" id="G0N7H6"/>
<keyword evidence="3" id="KW-1185">Reference proteome</keyword>
<evidence type="ECO:0000313" key="2">
    <source>
        <dbReference type="EMBL" id="EGT54756.1"/>
    </source>
</evidence>
<name>G0N7H6_CAEBE</name>
<reference evidence="3" key="1">
    <citation type="submission" date="2011-07" db="EMBL/GenBank/DDBJ databases">
        <authorList>
            <consortium name="Caenorhabditis brenneri Sequencing and Analysis Consortium"/>
            <person name="Wilson R.K."/>
        </authorList>
    </citation>
    <scope>NUCLEOTIDE SEQUENCE [LARGE SCALE GENOMIC DNA]</scope>
    <source>
        <strain evidence="3">PB2801</strain>
    </source>
</reference>